<sequence>MKALALILCLRLLLVNFLPNQDMHELSGIADLIEHYQEHEHEHADHDDDLDDNDHHNISFLEFLSMHYADEHHKNSAGHENLPFHHSHPSTAVNYFFTPIYSLVFQPVHYAAIERPKFSFISRLISSFSYSIWQPPKF</sequence>
<evidence type="ECO:0000256" key="1">
    <source>
        <dbReference type="SAM" id="SignalP"/>
    </source>
</evidence>
<evidence type="ECO:0000313" key="2">
    <source>
        <dbReference type="EMBL" id="TDE13242.1"/>
    </source>
</evidence>
<proteinExistence type="predicted"/>
<dbReference type="OrthoDB" id="825489at2"/>
<protein>
    <submittedName>
        <fullName evidence="2">Uncharacterized protein</fullName>
    </submittedName>
</protein>
<accession>A0A4R5DGT0</accession>
<feature type="chain" id="PRO_5020949635" evidence="1">
    <location>
        <begin position="21"/>
        <end position="138"/>
    </location>
</feature>
<keyword evidence="3" id="KW-1185">Reference proteome</keyword>
<evidence type="ECO:0000313" key="3">
    <source>
        <dbReference type="Proteomes" id="UP000294850"/>
    </source>
</evidence>
<dbReference type="AlphaFoldDB" id="A0A4R5DGT0"/>
<name>A0A4R5DGT0_9BACT</name>
<reference evidence="2 3" key="1">
    <citation type="submission" date="2019-03" db="EMBL/GenBank/DDBJ databases">
        <title>Dyadobacter AR-3-6 sp. nov., isolated from arctic soil.</title>
        <authorList>
            <person name="Chaudhary D.K."/>
        </authorList>
    </citation>
    <scope>NUCLEOTIDE SEQUENCE [LARGE SCALE GENOMIC DNA]</scope>
    <source>
        <strain evidence="2 3">AR-3-6</strain>
    </source>
</reference>
<comment type="caution">
    <text evidence="2">The sequence shown here is derived from an EMBL/GenBank/DDBJ whole genome shotgun (WGS) entry which is preliminary data.</text>
</comment>
<dbReference type="Proteomes" id="UP000294850">
    <property type="component" value="Unassembled WGS sequence"/>
</dbReference>
<organism evidence="2 3">
    <name type="scientific">Dyadobacter psychrotolerans</name>
    <dbReference type="NCBI Taxonomy" id="2541721"/>
    <lineage>
        <taxon>Bacteria</taxon>
        <taxon>Pseudomonadati</taxon>
        <taxon>Bacteroidota</taxon>
        <taxon>Cytophagia</taxon>
        <taxon>Cytophagales</taxon>
        <taxon>Spirosomataceae</taxon>
        <taxon>Dyadobacter</taxon>
    </lineage>
</organism>
<dbReference type="RefSeq" id="WP_131959964.1">
    <property type="nucleotide sequence ID" value="NZ_SMFL01000007.1"/>
</dbReference>
<feature type="signal peptide" evidence="1">
    <location>
        <begin position="1"/>
        <end position="20"/>
    </location>
</feature>
<gene>
    <name evidence="2" type="ORF">E0F88_19520</name>
</gene>
<keyword evidence="1" id="KW-0732">Signal</keyword>
<dbReference type="EMBL" id="SMFL01000007">
    <property type="protein sequence ID" value="TDE13242.1"/>
    <property type="molecule type" value="Genomic_DNA"/>
</dbReference>